<feature type="binding site" evidence="7">
    <location>
        <position position="65"/>
    </location>
    <ligand>
        <name>substrate</name>
    </ligand>
</feature>
<accession>A0A3G8JFE1</accession>
<comment type="catalytic activity">
    <reaction evidence="5 7">
        <text>L-glutamine + H2O = L-glutamate + NH4(+)</text>
        <dbReference type="Rhea" id="RHEA:15889"/>
        <dbReference type="ChEBI" id="CHEBI:15377"/>
        <dbReference type="ChEBI" id="CHEBI:28938"/>
        <dbReference type="ChEBI" id="CHEBI:29985"/>
        <dbReference type="ChEBI" id="CHEBI:58359"/>
        <dbReference type="EC" id="3.5.1.2"/>
    </reaction>
</comment>
<dbReference type="Gene3D" id="3.40.710.10">
    <property type="entry name" value="DD-peptidase/beta-lactamase superfamily"/>
    <property type="match status" value="1"/>
</dbReference>
<dbReference type="SUPFAM" id="SSF52091">
    <property type="entry name" value="SpoIIaa-like"/>
    <property type="match status" value="1"/>
</dbReference>
<dbReference type="Proteomes" id="UP000271469">
    <property type="component" value="Chromosome"/>
</dbReference>
<feature type="binding site" evidence="7">
    <location>
        <position position="266"/>
    </location>
    <ligand>
        <name>substrate</name>
    </ligand>
</feature>
<name>A0A3G8JFE1_9ACTN</name>
<feature type="binding site" evidence="7">
    <location>
        <position position="172"/>
    </location>
    <ligand>
        <name>substrate</name>
    </ligand>
</feature>
<dbReference type="FunFam" id="3.40.710.10:FF:000005">
    <property type="entry name" value="Glutaminase"/>
    <property type="match status" value="1"/>
</dbReference>
<feature type="binding site" evidence="7">
    <location>
        <position position="165"/>
    </location>
    <ligand>
        <name>substrate</name>
    </ligand>
</feature>
<dbReference type="EMBL" id="CP033972">
    <property type="protein sequence ID" value="AZG43881.1"/>
    <property type="molecule type" value="Genomic_DNA"/>
</dbReference>
<dbReference type="NCBIfam" id="TIGR03814">
    <property type="entry name" value="Gln_ase"/>
    <property type="match status" value="1"/>
</dbReference>
<evidence type="ECO:0000256" key="2">
    <source>
        <dbReference type="ARBA" id="ARBA00011881"/>
    </source>
</evidence>
<dbReference type="InterPro" id="IPR015868">
    <property type="entry name" value="Glutaminase"/>
</dbReference>
<organism evidence="9 10">
    <name type="scientific">Gordonia insulae</name>
    <dbReference type="NCBI Taxonomy" id="2420509"/>
    <lineage>
        <taxon>Bacteria</taxon>
        <taxon>Bacillati</taxon>
        <taxon>Actinomycetota</taxon>
        <taxon>Actinomycetes</taxon>
        <taxon>Mycobacteriales</taxon>
        <taxon>Gordoniaceae</taxon>
        <taxon>Gordonia</taxon>
    </lineage>
</organism>
<evidence type="ECO:0000256" key="6">
    <source>
        <dbReference type="ARBA" id="ARBA00070405"/>
    </source>
</evidence>
<dbReference type="InterPro" id="IPR002645">
    <property type="entry name" value="STAS_dom"/>
</dbReference>
<evidence type="ECO:0000256" key="1">
    <source>
        <dbReference type="ARBA" id="ARBA00011076"/>
    </source>
</evidence>
<dbReference type="PANTHER" id="PTHR12544">
    <property type="entry name" value="GLUTAMINASE"/>
    <property type="match status" value="1"/>
</dbReference>
<keyword evidence="7" id="KW-0007">Acetylation</keyword>
<dbReference type="AlphaFoldDB" id="A0A3G8JFE1"/>
<evidence type="ECO:0000256" key="3">
    <source>
        <dbReference type="ARBA" id="ARBA00012918"/>
    </source>
</evidence>
<keyword evidence="4 7" id="KW-0378">Hydrolase</keyword>
<dbReference type="KEGG" id="gom:D7316_00455"/>
<dbReference type="Pfam" id="PF04960">
    <property type="entry name" value="Glutaminase"/>
    <property type="match status" value="1"/>
</dbReference>
<sequence length="484" mass="52965">MTTTHVDGYLRHIMAVCAEDRSGSVADYIPELARVDPDGYGLSLCVHDGHVYSEGDGVVGFTIQSISKALTYALLLTRIGRDEVDAKIGVEPSGEAFNEISVDDNRRPKNPMINAGAIMATSLLLPPVRDVDQATVDRVYGELVEFYSACAGRRLTLDEDVYRSEAQTGSRNRAIAYMLDSFGVLDTDPEAALDLYYRQCSLLVTTVDLSVIGATFANGGLNPRTGRQVLAQEVAQRVLSVMTTCGMYDGAGDWVSSVGLPAKSGVGGGILAILPGQLGIGVYSPRLDRHGNSVRGIDTCRHLSTDLGLHMFNLTRESRVTIRSVYDITEFEVSEDWTERERGYLRTCRERVRVYELQGDLTFSGAEAAMRRLSDDIDDYDVAIVDISRIGVVDPVARTMVLTFKHTLDERGQAGLVVDPDRVMRDSVERHRNDQLAPDLLAPQALRGFDPTLPHVHSTMEAAVTDAEAFLLKRRLGEGDVFGG</sequence>
<comment type="subunit">
    <text evidence="2 7">Homotetramer.</text>
</comment>
<evidence type="ECO:0000259" key="8">
    <source>
        <dbReference type="PROSITE" id="PS50801"/>
    </source>
</evidence>
<feature type="binding site" evidence="7">
    <location>
        <position position="196"/>
    </location>
    <ligand>
        <name>substrate</name>
    </ligand>
</feature>
<dbReference type="GO" id="GO:0006537">
    <property type="term" value="P:glutamate biosynthetic process"/>
    <property type="evidence" value="ECO:0007669"/>
    <property type="project" value="TreeGrafter"/>
</dbReference>
<evidence type="ECO:0000313" key="10">
    <source>
        <dbReference type="Proteomes" id="UP000271469"/>
    </source>
</evidence>
<evidence type="ECO:0000256" key="5">
    <source>
        <dbReference type="ARBA" id="ARBA00049534"/>
    </source>
</evidence>
<comment type="similarity">
    <text evidence="1 7">Belongs to the glutaminase family.</text>
</comment>
<dbReference type="SUPFAM" id="SSF56601">
    <property type="entry name" value="beta-lactamase/transpeptidase-like"/>
    <property type="match status" value="1"/>
</dbReference>
<reference evidence="9 10" key="1">
    <citation type="submission" date="2018-11" db="EMBL/GenBank/DDBJ databases">
        <title>Gordonia insulae sp. nov., isolated from an island soil.</title>
        <authorList>
            <person name="Kim Y.S."/>
            <person name="Kim S.B."/>
        </authorList>
    </citation>
    <scope>NUCLEOTIDE SEQUENCE [LARGE SCALE GENOMIC DNA]</scope>
    <source>
        <strain evidence="9 10">MMS17-SY073</strain>
    </source>
</reference>
<feature type="binding site" evidence="7">
    <location>
        <position position="248"/>
    </location>
    <ligand>
        <name>substrate</name>
    </ligand>
</feature>
<dbReference type="EC" id="3.5.1.2" evidence="3 7"/>
<dbReference type="InterPro" id="IPR036513">
    <property type="entry name" value="STAS_dom_sf"/>
</dbReference>
<proteinExistence type="inferred from homology"/>
<dbReference type="GO" id="GO:0006543">
    <property type="term" value="P:L-glutamine catabolic process"/>
    <property type="evidence" value="ECO:0007669"/>
    <property type="project" value="TreeGrafter"/>
</dbReference>
<dbReference type="PANTHER" id="PTHR12544:SF29">
    <property type="entry name" value="GLUTAMINASE"/>
    <property type="match status" value="1"/>
</dbReference>
<dbReference type="GO" id="GO:0004359">
    <property type="term" value="F:glutaminase activity"/>
    <property type="evidence" value="ECO:0007669"/>
    <property type="project" value="UniProtKB-UniRule"/>
</dbReference>
<dbReference type="PROSITE" id="PS50801">
    <property type="entry name" value="STAS"/>
    <property type="match status" value="1"/>
</dbReference>
<evidence type="ECO:0000256" key="7">
    <source>
        <dbReference type="HAMAP-Rule" id="MF_00313"/>
    </source>
</evidence>
<feature type="domain" description="STAS" evidence="8">
    <location>
        <begin position="352"/>
        <end position="467"/>
    </location>
</feature>
<dbReference type="HAMAP" id="MF_00313">
    <property type="entry name" value="Glutaminase"/>
    <property type="match status" value="1"/>
</dbReference>
<dbReference type="Gene3D" id="3.30.750.24">
    <property type="entry name" value="STAS domain"/>
    <property type="match status" value="1"/>
</dbReference>
<protein>
    <recommendedName>
        <fullName evidence="6 7">Glutaminase</fullName>
        <ecNumber evidence="3 7">3.5.1.2</ecNumber>
    </recommendedName>
</protein>
<gene>
    <name evidence="9" type="primary">glsA1</name>
    <name evidence="7" type="synonym">glsA</name>
    <name evidence="9" type="ORF">D7316_00455</name>
</gene>
<evidence type="ECO:0000313" key="9">
    <source>
        <dbReference type="EMBL" id="AZG43881.1"/>
    </source>
</evidence>
<evidence type="ECO:0000256" key="4">
    <source>
        <dbReference type="ARBA" id="ARBA00022801"/>
    </source>
</evidence>
<feature type="binding site" evidence="7">
    <location>
        <position position="114"/>
    </location>
    <ligand>
        <name>substrate</name>
    </ligand>
</feature>
<dbReference type="InterPro" id="IPR012338">
    <property type="entry name" value="Beta-lactam/transpept-like"/>
</dbReference>
<keyword evidence="10" id="KW-1185">Reference proteome</keyword>